<accession>A0A4D4KIG1</accession>
<proteinExistence type="predicted"/>
<dbReference type="EMBL" id="BJHV01000001">
    <property type="protein sequence ID" value="GDY48252.1"/>
    <property type="molecule type" value="Genomic_DNA"/>
</dbReference>
<organism evidence="1 2">
    <name type="scientific">Streptomyces antimycoticus</name>
    <dbReference type="NCBI Taxonomy" id="68175"/>
    <lineage>
        <taxon>Bacteria</taxon>
        <taxon>Bacillati</taxon>
        <taxon>Actinomycetota</taxon>
        <taxon>Actinomycetes</taxon>
        <taxon>Kitasatosporales</taxon>
        <taxon>Streptomycetaceae</taxon>
        <taxon>Streptomyces</taxon>
        <taxon>Streptomyces violaceusniger group</taxon>
    </lineage>
</organism>
<evidence type="ECO:0000313" key="2">
    <source>
        <dbReference type="Proteomes" id="UP000299290"/>
    </source>
</evidence>
<sequence>MAIRGVDVVGPFPAGADHDTEFSAVPSTGYGGPAPCWNWCASSRPSRRVRPVGAYGPRAATGNGTRASWAMSRVCSVPRENERAQLDGEWGDRVALQ</sequence>
<dbReference type="Proteomes" id="UP000299290">
    <property type="component" value="Unassembled WGS sequence"/>
</dbReference>
<reference evidence="1 2" key="1">
    <citation type="journal article" date="2020" name="Int. J. Syst. Evol. Microbiol.">
        <title>Reclassification of Streptomyces castelarensis and Streptomyces sporoclivatus as later heterotypic synonyms of Streptomyces antimycoticus.</title>
        <authorList>
            <person name="Komaki H."/>
            <person name="Tamura T."/>
        </authorList>
    </citation>
    <scope>NUCLEOTIDE SEQUENCE [LARGE SCALE GENOMIC DNA]</scope>
    <source>
        <strain evidence="1 2">NBRC 12839</strain>
    </source>
</reference>
<name>A0A4D4KIG1_9ACTN</name>
<keyword evidence="2" id="KW-1185">Reference proteome</keyword>
<dbReference type="AlphaFoldDB" id="A0A4D4KIG1"/>
<comment type="caution">
    <text evidence="1">The sequence shown here is derived from an EMBL/GenBank/DDBJ whole genome shotgun (WGS) entry which is preliminary data.</text>
</comment>
<evidence type="ECO:0000313" key="1">
    <source>
        <dbReference type="EMBL" id="GDY48252.1"/>
    </source>
</evidence>
<protein>
    <submittedName>
        <fullName evidence="1">Uncharacterized protein</fullName>
    </submittedName>
</protein>
<gene>
    <name evidence="1" type="ORF">SANT12839_091340</name>
</gene>